<reference evidence="4 5" key="1">
    <citation type="submission" date="2025-04" db="UniProtKB">
        <authorList>
            <consortium name="RefSeq"/>
        </authorList>
    </citation>
    <scope>IDENTIFICATION</scope>
    <source>
        <tissue evidence="4 5">Young leaves</tissue>
    </source>
</reference>
<keyword evidence="3" id="KW-1185">Reference proteome</keyword>
<evidence type="ECO:0000313" key="4">
    <source>
        <dbReference type="RefSeq" id="XP_022952870.1"/>
    </source>
</evidence>
<dbReference type="KEGG" id="cmos:111455434"/>
<accession>A0A6J1GLK9</accession>
<organism evidence="3 5">
    <name type="scientific">Cucurbita moschata</name>
    <name type="common">Winter crookneck squash</name>
    <name type="synonym">Cucurbita pepo var. moschata</name>
    <dbReference type="NCBI Taxonomy" id="3662"/>
    <lineage>
        <taxon>Eukaryota</taxon>
        <taxon>Viridiplantae</taxon>
        <taxon>Streptophyta</taxon>
        <taxon>Embryophyta</taxon>
        <taxon>Tracheophyta</taxon>
        <taxon>Spermatophyta</taxon>
        <taxon>Magnoliopsida</taxon>
        <taxon>eudicotyledons</taxon>
        <taxon>Gunneridae</taxon>
        <taxon>Pentapetalae</taxon>
        <taxon>rosids</taxon>
        <taxon>fabids</taxon>
        <taxon>Cucurbitales</taxon>
        <taxon>Cucurbitaceae</taxon>
        <taxon>Cucurbiteae</taxon>
        <taxon>Cucurbita</taxon>
    </lineage>
</organism>
<evidence type="ECO:0000313" key="5">
    <source>
        <dbReference type="RefSeq" id="XP_022952872.1"/>
    </source>
</evidence>
<dbReference type="InterPro" id="IPR001283">
    <property type="entry name" value="CRISP-related"/>
</dbReference>
<dbReference type="GeneID" id="111455435"/>
<evidence type="ECO:0000256" key="1">
    <source>
        <dbReference type="SAM" id="SignalP"/>
    </source>
</evidence>
<feature type="domain" description="SCP" evidence="2">
    <location>
        <begin position="25"/>
        <end position="156"/>
    </location>
</feature>
<dbReference type="KEGG" id="cmos:111455435"/>
<dbReference type="PANTHER" id="PTHR10334">
    <property type="entry name" value="CYSTEINE-RICH SECRETORY PROTEIN-RELATED"/>
    <property type="match status" value="1"/>
</dbReference>
<dbReference type="FunFam" id="3.40.33.10:FF:000004">
    <property type="entry name" value="CAP, cysteine-rich secretory protein, antigen 5"/>
    <property type="match status" value="1"/>
</dbReference>
<feature type="chain" id="PRO_5044638599" evidence="1">
    <location>
        <begin position="24"/>
        <end position="160"/>
    </location>
</feature>
<dbReference type="Gene3D" id="3.40.33.10">
    <property type="entry name" value="CAP"/>
    <property type="match status" value="1"/>
</dbReference>
<dbReference type="InterPro" id="IPR014044">
    <property type="entry name" value="CAP_dom"/>
</dbReference>
<dbReference type="InterPro" id="IPR018244">
    <property type="entry name" value="Allrgn_V5/Tpx1_CS"/>
</dbReference>
<dbReference type="PROSITE" id="PS01009">
    <property type="entry name" value="CRISP_1"/>
    <property type="match status" value="1"/>
</dbReference>
<dbReference type="PROSITE" id="PS01010">
    <property type="entry name" value="CRISP_2"/>
    <property type="match status" value="1"/>
</dbReference>
<sequence length="160" mass="17675">MSKITLAATLCLVALSLRHVVVGQEPGDDFVKAHNAVREKKGERPVFWDEELEEHAKAYLQTKVETCEMVHSTDSPYGENLATSNGDLTAEGAVAAWAAEEKYYDHKTNKCVGGECRHYVQLVWNATFLVGCATVKCHNNWTLVGCNYNPAGNIVGEEPY</sequence>
<dbReference type="GO" id="GO:0005576">
    <property type="term" value="C:extracellular region"/>
    <property type="evidence" value="ECO:0007669"/>
    <property type="project" value="InterPro"/>
</dbReference>
<dbReference type="RefSeq" id="XP_022952872.1">
    <property type="nucleotide sequence ID" value="XM_023097104.1"/>
</dbReference>
<dbReference type="AlphaFoldDB" id="A0A6J1GLK9"/>
<dbReference type="RefSeq" id="XP_022952870.1">
    <property type="nucleotide sequence ID" value="XM_023097102.1"/>
</dbReference>
<dbReference type="Proteomes" id="UP000504609">
    <property type="component" value="Unplaced"/>
</dbReference>
<keyword evidence="1" id="KW-0732">Signal</keyword>
<dbReference type="SMART" id="SM00198">
    <property type="entry name" value="SCP"/>
    <property type="match status" value="1"/>
</dbReference>
<dbReference type="InterPro" id="IPR035940">
    <property type="entry name" value="CAP_sf"/>
</dbReference>
<name>A0A6J1GLK9_CUCMO</name>
<protein>
    <submittedName>
        <fullName evidence="4 5">Basic form of pathogenesis-related protein 1-like</fullName>
    </submittedName>
</protein>
<evidence type="ECO:0000259" key="2">
    <source>
        <dbReference type="SMART" id="SM00198"/>
    </source>
</evidence>
<dbReference type="SUPFAM" id="SSF55797">
    <property type="entry name" value="PR-1-like"/>
    <property type="match status" value="1"/>
</dbReference>
<dbReference type="PRINTS" id="PR00837">
    <property type="entry name" value="V5TPXLIKE"/>
</dbReference>
<dbReference type="Pfam" id="PF00188">
    <property type="entry name" value="CAP"/>
    <property type="match status" value="1"/>
</dbReference>
<proteinExistence type="predicted"/>
<evidence type="ECO:0000313" key="3">
    <source>
        <dbReference type="Proteomes" id="UP000504609"/>
    </source>
</evidence>
<feature type="signal peptide" evidence="1">
    <location>
        <begin position="1"/>
        <end position="23"/>
    </location>
</feature>
<gene>
    <name evidence="5" type="primary">LOC111455435</name>
    <name evidence="4" type="synonym">LOC111455434</name>
</gene>